<evidence type="ECO:0000313" key="2">
    <source>
        <dbReference type="EMBL" id="KAE9407438.1"/>
    </source>
</evidence>
<gene>
    <name evidence="2" type="ORF">BT96DRAFT_132771</name>
</gene>
<evidence type="ECO:0000313" key="3">
    <source>
        <dbReference type="Proteomes" id="UP000799118"/>
    </source>
</evidence>
<dbReference type="Proteomes" id="UP000799118">
    <property type="component" value="Unassembled WGS sequence"/>
</dbReference>
<feature type="domain" description="F-box" evidence="1">
    <location>
        <begin position="83"/>
        <end position="143"/>
    </location>
</feature>
<protein>
    <recommendedName>
        <fullName evidence="1">F-box domain-containing protein</fullName>
    </recommendedName>
</protein>
<dbReference type="AlphaFoldDB" id="A0A6A4IDS8"/>
<dbReference type="InterPro" id="IPR001810">
    <property type="entry name" value="F-box_dom"/>
</dbReference>
<dbReference type="Pfam" id="PF12937">
    <property type="entry name" value="F-box-like"/>
    <property type="match status" value="1"/>
</dbReference>
<keyword evidence="3" id="KW-1185">Reference proteome</keyword>
<dbReference type="OrthoDB" id="3365698at2759"/>
<proteinExistence type="predicted"/>
<evidence type="ECO:0000259" key="1">
    <source>
        <dbReference type="Pfam" id="PF12937"/>
    </source>
</evidence>
<organism evidence="2 3">
    <name type="scientific">Gymnopus androsaceus JB14</name>
    <dbReference type="NCBI Taxonomy" id="1447944"/>
    <lineage>
        <taxon>Eukaryota</taxon>
        <taxon>Fungi</taxon>
        <taxon>Dikarya</taxon>
        <taxon>Basidiomycota</taxon>
        <taxon>Agaricomycotina</taxon>
        <taxon>Agaricomycetes</taxon>
        <taxon>Agaricomycetidae</taxon>
        <taxon>Agaricales</taxon>
        <taxon>Marasmiineae</taxon>
        <taxon>Omphalotaceae</taxon>
        <taxon>Gymnopus</taxon>
    </lineage>
</organism>
<accession>A0A6A4IDS8</accession>
<sequence length="162" mass="18446">MWLRIHGASQTFYASRRYPWSRMSLFHFRIVDTTAIIEEANATSRAMTPKLPSFAILWKPWNPNDLLSNSTATRTRPSFLQLRKLPTELLLEIFTLVCTSSGSYSLEIKRDSVSTAALDLSQVCSAWRQVTRATGVLWSNLYVDLSWGANLTLSEMVIKSRL</sequence>
<dbReference type="EMBL" id="ML769396">
    <property type="protein sequence ID" value="KAE9407438.1"/>
    <property type="molecule type" value="Genomic_DNA"/>
</dbReference>
<name>A0A6A4IDS8_9AGAR</name>
<reference evidence="2" key="1">
    <citation type="journal article" date="2019" name="Environ. Microbiol.">
        <title>Fungal ecological strategies reflected in gene transcription - a case study of two litter decomposers.</title>
        <authorList>
            <person name="Barbi F."/>
            <person name="Kohler A."/>
            <person name="Barry K."/>
            <person name="Baskaran P."/>
            <person name="Daum C."/>
            <person name="Fauchery L."/>
            <person name="Ihrmark K."/>
            <person name="Kuo A."/>
            <person name="LaButti K."/>
            <person name="Lipzen A."/>
            <person name="Morin E."/>
            <person name="Grigoriev I.V."/>
            <person name="Henrissat B."/>
            <person name="Lindahl B."/>
            <person name="Martin F."/>
        </authorList>
    </citation>
    <scope>NUCLEOTIDE SEQUENCE</scope>
    <source>
        <strain evidence="2">JB14</strain>
    </source>
</reference>
<dbReference type="Gene3D" id="1.20.1280.50">
    <property type="match status" value="1"/>
</dbReference>